<reference evidence="2" key="1">
    <citation type="submission" date="2021-03" db="EMBL/GenBank/DDBJ databases">
        <title>Whole genome shotgun sequence of Actinoplanes consettensis NBRC 14913.</title>
        <authorList>
            <person name="Komaki H."/>
            <person name="Tamura T."/>
        </authorList>
    </citation>
    <scope>NUCLEOTIDE SEQUENCE</scope>
    <source>
        <strain evidence="2">NBRC 14913</strain>
    </source>
</reference>
<proteinExistence type="predicted"/>
<feature type="compositionally biased region" description="Pro residues" evidence="1">
    <location>
        <begin position="172"/>
        <end position="192"/>
    </location>
</feature>
<evidence type="ECO:0000313" key="2">
    <source>
        <dbReference type="EMBL" id="GIM82686.1"/>
    </source>
</evidence>
<dbReference type="AlphaFoldDB" id="A0A919SZZ8"/>
<gene>
    <name evidence="2" type="ORF">Aco04nite_82760</name>
</gene>
<comment type="caution">
    <text evidence="2">The sequence shown here is derived from an EMBL/GenBank/DDBJ whole genome shotgun (WGS) entry which is preliminary data.</text>
</comment>
<organism evidence="2 3">
    <name type="scientific">Winogradskya consettensis</name>
    <dbReference type="NCBI Taxonomy" id="113560"/>
    <lineage>
        <taxon>Bacteria</taxon>
        <taxon>Bacillati</taxon>
        <taxon>Actinomycetota</taxon>
        <taxon>Actinomycetes</taxon>
        <taxon>Micromonosporales</taxon>
        <taxon>Micromonosporaceae</taxon>
        <taxon>Winogradskya</taxon>
    </lineage>
</organism>
<dbReference type="EMBL" id="BOQP01000052">
    <property type="protein sequence ID" value="GIM82686.1"/>
    <property type="molecule type" value="Genomic_DNA"/>
</dbReference>
<sequence length="242" mass="25247">MADIIGDGKERWDWVPAIAVTSSPTLEELAAGVRISQWMTTDGASGFAPDTAAVSTSSVEFNVDTSAPGRRSYSGSRLRLKRQDNAVDTAFDLLAADAEGFLVRRKSISATVAYDPGQLVQVYPAICGEVAILDLEANMPERYEVPIFVSAPPSLRAIIPGIPTLPGTDPTPTDPTPVDPTPTDPTPDPNPASPFSFDVASGLVVIDETAAGVTEGAGLVTIDEAIVSGTTYADGLLTVTTI</sequence>
<evidence type="ECO:0000256" key="1">
    <source>
        <dbReference type="SAM" id="MobiDB-lite"/>
    </source>
</evidence>
<dbReference type="RefSeq" id="WP_213002645.1">
    <property type="nucleotide sequence ID" value="NZ_BAAATW010000006.1"/>
</dbReference>
<dbReference type="Pfam" id="PF25595">
    <property type="entry name" value="Phage_TTP_16"/>
    <property type="match status" value="1"/>
</dbReference>
<protein>
    <submittedName>
        <fullName evidence="2">Uncharacterized protein</fullName>
    </submittedName>
</protein>
<evidence type="ECO:0000313" key="3">
    <source>
        <dbReference type="Proteomes" id="UP000680865"/>
    </source>
</evidence>
<dbReference type="Proteomes" id="UP000680865">
    <property type="component" value="Unassembled WGS sequence"/>
</dbReference>
<name>A0A919SZZ8_9ACTN</name>
<feature type="region of interest" description="Disordered" evidence="1">
    <location>
        <begin position="160"/>
        <end position="193"/>
    </location>
</feature>
<keyword evidence="3" id="KW-1185">Reference proteome</keyword>
<dbReference type="InterPro" id="IPR058009">
    <property type="entry name" value="TTP_Phage_16"/>
</dbReference>
<accession>A0A919SZZ8</accession>